<evidence type="ECO:0000313" key="2">
    <source>
        <dbReference type="EMBL" id="QJB29915.1"/>
    </source>
</evidence>
<dbReference type="GO" id="GO:0003723">
    <property type="term" value="F:RNA binding"/>
    <property type="evidence" value="ECO:0007669"/>
    <property type="project" value="InterPro"/>
</dbReference>
<accession>A0AAE6ZCY4</accession>
<name>A0AAE6ZCY4_9BACT</name>
<dbReference type="GO" id="GO:0005737">
    <property type="term" value="C:cytoplasm"/>
    <property type="evidence" value="ECO:0007669"/>
    <property type="project" value="InterPro"/>
</dbReference>
<sequence>MDIKTNRTLLIHYKSVPRTGEYIRVPWLNLSGHWLTKAGFKIGDRIIVTVSKEAIKIKKVKTTPPPISPINGLKYYLPKK</sequence>
<dbReference type="KEGG" id="coy:HF329_00765"/>
<dbReference type="RefSeq" id="WP_168802203.1">
    <property type="nucleotide sequence ID" value="NZ_CP051205.1"/>
</dbReference>
<proteinExistence type="predicted"/>
<dbReference type="GO" id="GO:0016788">
    <property type="term" value="F:hydrolase activity, acting on ester bonds"/>
    <property type="evidence" value="ECO:0007669"/>
    <property type="project" value="InterPro"/>
</dbReference>
<gene>
    <name evidence="2" type="ORF">HF329_00765</name>
</gene>
<dbReference type="AlphaFoldDB" id="A0AAE6ZCY4"/>
<dbReference type="Pfam" id="PF08845">
    <property type="entry name" value="SymE_toxin"/>
    <property type="match status" value="1"/>
</dbReference>
<dbReference type="EMBL" id="CP051205">
    <property type="protein sequence ID" value="QJB29915.1"/>
    <property type="molecule type" value="Genomic_DNA"/>
</dbReference>
<reference evidence="3" key="1">
    <citation type="submission" date="2020-04" db="EMBL/GenBank/DDBJ databases">
        <authorList>
            <person name="Kittiwongwattana C."/>
        </authorList>
    </citation>
    <scope>NUCLEOTIDE SEQUENCE [LARGE SCALE GENOMIC DNA]</scope>
    <source>
        <strain evidence="3">1310</strain>
    </source>
</reference>
<organism evidence="2 3">
    <name type="scientific">Chitinophaga oryzae</name>
    <dbReference type="NCBI Taxonomy" id="2725414"/>
    <lineage>
        <taxon>Bacteria</taxon>
        <taxon>Pseudomonadati</taxon>
        <taxon>Bacteroidota</taxon>
        <taxon>Chitinophagia</taxon>
        <taxon>Chitinophagales</taxon>
        <taxon>Chitinophagaceae</taxon>
        <taxon>Chitinophaga</taxon>
    </lineage>
</organism>
<evidence type="ECO:0000313" key="3">
    <source>
        <dbReference type="Proteomes" id="UP000502421"/>
    </source>
</evidence>
<dbReference type="Proteomes" id="UP000502421">
    <property type="component" value="Chromosome"/>
</dbReference>
<feature type="domain" description="Toxin SymE-like" evidence="1">
    <location>
        <begin position="16"/>
        <end position="55"/>
    </location>
</feature>
<dbReference type="InterPro" id="IPR014944">
    <property type="entry name" value="Toxin_SymE-like"/>
</dbReference>
<protein>
    <submittedName>
        <fullName evidence="2">Type I addiction module toxin, SymE family</fullName>
    </submittedName>
</protein>
<evidence type="ECO:0000259" key="1">
    <source>
        <dbReference type="Pfam" id="PF08845"/>
    </source>
</evidence>
<dbReference type="GO" id="GO:0016070">
    <property type="term" value="P:RNA metabolic process"/>
    <property type="evidence" value="ECO:0007669"/>
    <property type="project" value="InterPro"/>
</dbReference>